<evidence type="ECO:0000256" key="4">
    <source>
        <dbReference type="ARBA" id="ARBA00022692"/>
    </source>
</evidence>
<comment type="subcellular location">
    <subcellularLocation>
        <location evidence="1">Membrane</location>
        <topology evidence="1">Multi-pass membrane protein</topology>
    </subcellularLocation>
</comment>
<keyword evidence="7" id="KW-0520">NAD</keyword>
<evidence type="ECO:0000256" key="8">
    <source>
        <dbReference type="ARBA" id="ARBA00023136"/>
    </source>
</evidence>
<evidence type="ECO:0000256" key="2">
    <source>
        <dbReference type="ARBA" id="ARBA00010519"/>
    </source>
</evidence>
<organism evidence="12">
    <name type="scientific">Mastinocerus sp. MAS01</name>
    <dbReference type="NCBI Taxonomy" id="1205632"/>
    <lineage>
        <taxon>Eukaryota</taxon>
        <taxon>Metazoa</taxon>
        <taxon>Ecdysozoa</taxon>
        <taxon>Arthropoda</taxon>
        <taxon>Hexapoda</taxon>
        <taxon>Insecta</taxon>
        <taxon>Pterygota</taxon>
        <taxon>Neoptera</taxon>
        <taxon>Endopterygota</taxon>
        <taxon>Coleoptera</taxon>
        <taxon>Polyphaga</taxon>
        <taxon>Elateriformia</taxon>
        <taxon>Elateroidea</taxon>
        <taxon>Phengodidae</taxon>
        <taxon>Mastinocerinae</taxon>
        <taxon>Mastinocerus</taxon>
    </lineage>
</organism>
<keyword evidence="12" id="KW-0496">Mitochondrion</keyword>
<geneLocation type="mitochondrion" evidence="12"/>
<evidence type="ECO:0000256" key="11">
    <source>
        <dbReference type="SAM" id="Phobius"/>
    </source>
</evidence>
<name>A0A0S2MP53_9COLE</name>
<evidence type="ECO:0000256" key="9">
    <source>
        <dbReference type="ARBA" id="ARBA00031586"/>
    </source>
</evidence>
<dbReference type="Gene3D" id="1.10.287.3510">
    <property type="match status" value="1"/>
</dbReference>
<proteinExistence type="inferred from homology"/>
<evidence type="ECO:0000256" key="10">
    <source>
        <dbReference type="ARBA" id="ARBA00049551"/>
    </source>
</evidence>
<feature type="transmembrane region" description="Helical" evidence="11">
    <location>
        <begin position="56"/>
        <end position="80"/>
    </location>
</feature>
<evidence type="ECO:0000256" key="7">
    <source>
        <dbReference type="ARBA" id="ARBA00023027"/>
    </source>
</evidence>
<evidence type="ECO:0000313" key="12">
    <source>
        <dbReference type="EMBL" id="ALO76493.1"/>
    </source>
</evidence>
<dbReference type="EMBL" id="JX412758">
    <property type="protein sequence ID" value="ALO76493.1"/>
    <property type="molecule type" value="Genomic_DNA"/>
</dbReference>
<feature type="transmembrane region" description="Helical" evidence="11">
    <location>
        <begin position="31"/>
        <end position="49"/>
    </location>
</feature>
<keyword evidence="6 11" id="KW-1133">Transmembrane helix</keyword>
<evidence type="ECO:0000256" key="6">
    <source>
        <dbReference type="ARBA" id="ARBA00022989"/>
    </source>
</evidence>
<dbReference type="Pfam" id="PF00420">
    <property type="entry name" value="Oxidored_q2"/>
    <property type="match status" value="1"/>
</dbReference>
<sequence length="91" mass="11007">MKMLVYIMFLLGFFFFYNCNYLILMLLVLEFIFVGLYYGLFISLIVCYCEQYFMMIYLVFMVCESVLGLSLMLMIVRFYGSDYFQALNVLW</sequence>
<evidence type="ECO:0000256" key="1">
    <source>
        <dbReference type="ARBA" id="ARBA00004141"/>
    </source>
</evidence>
<gene>
    <name evidence="12" type="primary">nad4l</name>
</gene>
<comment type="similarity">
    <text evidence="2">Belongs to the complex I subunit 4L family.</text>
</comment>
<dbReference type="AlphaFoldDB" id="A0A0S2MP53"/>
<keyword evidence="8 11" id="KW-0472">Membrane</keyword>
<dbReference type="InterPro" id="IPR039428">
    <property type="entry name" value="NUOK/Mnh_C1-like"/>
</dbReference>
<evidence type="ECO:0000256" key="3">
    <source>
        <dbReference type="ARBA" id="ARBA00016612"/>
    </source>
</evidence>
<feature type="transmembrane region" description="Helical" evidence="11">
    <location>
        <begin position="5"/>
        <end position="25"/>
    </location>
</feature>
<keyword evidence="4 11" id="KW-0812">Transmembrane</keyword>
<protein>
    <recommendedName>
        <fullName evidence="3">NADH-ubiquinone oxidoreductase chain 4L</fullName>
    </recommendedName>
    <alternativeName>
        <fullName evidence="9">NADH dehydrogenase subunit 4L</fullName>
    </alternativeName>
</protein>
<evidence type="ECO:0000256" key="5">
    <source>
        <dbReference type="ARBA" id="ARBA00022967"/>
    </source>
</evidence>
<dbReference type="GO" id="GO:0008137">
    <property type="term" value="F:NADH dehydrogenase (ubiquinone) activity"/>
    <property type="evidence" value="ECO:0007669"/>
    <property type="project" value="UniProtKB-EC"/>
</dbReference>
<reference evidence="12" key="1">
    <citation type="submission" date="2012-06" db="EMBL/GenBank/DDBJ databases">
        <title>Mitogenomics of the Coleoptera under dense taxon sampling.</title>
        <authorList>
            <person name="Timmermans M.J.T.N."/>
            <person name="Lim J."/>
            <person name="Dodsworth S."/>
            <person name="Haran J."/>
            <person name="Ahrens D."/>
            <person name="Bocak L."/>
            <person name="London A."/>
            <person name="Culverwell L."/>
            <person name="Vogler A.P."/>
        </authorList>
    </citation>
    <scope>NUCLEOTIDE SEQUENCE</scope>
</reference>
<comment type="catalytic activity">
    <reaction evidence="10">
        <text>a ubiquinone + NADH + 5 H(+)(in) = a ubiquinol + NAD(+) + 4 H(+)(out)</text>
        <dbReference type="Rhea" id="RHEA:29091"/>
        <dbReference type="Rhea" id="RHEA-COMP:9565"/>
        <dbReference type="Rhea" id="RHEA-COMP:9566"/>
        <dbReference type="ChEBI" id="CHEBI:15378"/>
        <dbReference type="ChEBI" id="CHEBI:16389"/>
        <dbReference type="ChEBI" id="CHEBI:17976"/>
        <dbReference type="ChEBI" id="CHEBI:57540"/>
        <dbReference type="ChEBI" id="CHEBI:57945"/>
        <dbReference type="EC" id="7.1.1.2"/>
    </reaction>
</comment>
<keyword evidence="5" id="KW-1278">Translocase</keyword>
<dbReference type="GO" id="GO:0016020">
    <property type="term" value="C:membrane"/>
    <property type="evidence" value="ECO:0007669"/>
    <property type="project" value="UniProtKB-SubCell"/>
</dbReference>
<accession>A0A0S2MP53</accession>